<proteinExistence type="predicted"/>
<dbReference type="Proteomes" id="UP000762676">
    <property type="component" value="Unassembled WGS sequence"/>
</dbReference>
<gene>
    <name evidence="1" type="ORF">ElyMa_004503800</name>
</gene>
<protein>
    <submittedName>
        <fullName evidence="1">Uncharacterized protein</fullName>
    </submittedName>
</protein>
<evidence type="ECO:0000313" key="2">
    <source>
        <dbReference type="Proteomes" id="UP000762676"/>
    </source>
</evidence>
<dbReference type="EMBL" id="BMAT01009098">
    <property type="protein sequence ID" value="GFR98510.1"/>
    <property type="molecule type" value="Genomic_DNA"/>
</dbReference>
<name>A0AAV4HP68_9GAST</name>
<organism evidence="1 2">
    <name type="scientific">Elysia marginata</name>
    <dbReference type="NCBI Taxonomy" id="1093978"/>
    <lineage>
        <taxon>Eukaryota</taxon>
        <taxon>Metazoa</taxon>
        <taxon>Spiralia</taxon>
        <taxon>Lophotrochozoa</taxon>
        <taxon>Mollusca</taxon>
        <taxon>Gastropoda</taxon>
        <taxon>Heterobranchia</taxon>
        <taxon>Euthyneura</taxon>
        <taxon>Panpulmonata</taxon>
        <taxon>Sacoglossa</taxon>
        <taxon>Placobranchoidea</taxon>
        <taxon>Plakobranchidae</taxon>
        <taxon>Elysia</taxon>
    </lineage>
</organism>
<dbReference type="AlphaFoldDB" id="A0AAV4HP68"/>
<keyword evidence="2" id="KW-1185">Reference proteome</keyword>
<accession>A0AAV4HP68</accession>
<reference evidence="1 2" key="1">
    <citation type="journal article" date="2021" name="Elife">
        <title>Chloroplast acquisition without the gene transfer in kleptoplastic sea slugs, Plakobranchus ocellatus.</title>
        <authorList>
            <person name="Maeda T."/>
            <person name="Takahashi S."/>
            <person name="Yoshida T."/>
            <person name="Shimamura S."/>
            <person name="Takaki Y."/>
            <person name="Nagai Y."/>
            <person name="Toyoda A."/>
            <person name="Suzuki Y."/>
            <person name="Arimoto A."/>
            <person name="Ishii H."/>
            <person name="Satoh N."/>
            <person name="Nishiyama T."/>
            <person name="Hasebe M."/>
            <person name="Maruyama T."/>
            <person name="Minagawa J."/>
            <person name="Obokata J."/>
            <person name="Shigenobu S."/>
        </authorList>
    </citation>
    <scope>NUCLEOTIDE SEQUENCE [LARGE SCALE GENOMIC DNA]</scope>
</reference>
<sequence>MLTFQYHDTQQAVSPTLQHYTTTTAQTPSSCLLGQATIYGGLGTGHFPLAKREKATALGISSDTLEVTTTDSQCKWYGSLCDLFRYSRSHNYRLPV</sequence>
<evidence type="ECO:0000313" key="1">
    <source>
        <dbReference type="EMBL" id="GFR98510.1"/>
    </source>
</evidence>
<comment type="caution">
    <text evidence="1">The sequence shown here is derived from an EMBL/GenBank/DDBJ whole genome shotgun (WGS) entry which is preliminary data.</text>
</comment>